<keyword evidence="2" id="KW-1185">Reference proteome</keyword>
<dbReference type="InterPro" id="IPR041164">
    <property type="entry name" value="LDcluster4"/>
</dbReference>
<dbReference type="Proteomes" id="UP000198221">
    <property type="component" value="Chromosome I"/>
</dbReference>
<organism evidence="1 2">
    <name type="scientific">Micromonospora inositola</name>
    <dbReference type="NCBI Taxonomy" id="47865"/>
    <lineage>
        <taxon>Bacteria</taxon>
        <taxon>Bacillati</taxon>
        <taxon>Actinomycetota</taxon>
        <taxon>Actinomycetes</taxon>
        <taxon>Micromonosporales</taxon>
        <taxon>Micromonosporaceae</taxon>
        <taxon>Micromonospora</taxon>
    </lineage>
</organism>
<evidence type="ECO:0000313" key="2">
    <source>
        <dbReference type="Proteomes" id="UP000198221"/>
    </source>
</evidence>
<reference evidence="2" key="1">
    <citation type="submission" date="2016-06" db="EMBL/GenBank/DDBJ databases">
        <authorList>
            <person name="Varghese N."/>
            <person name="Submissions Spin"/>
        </authorList>
    </citation>
    <scope>NUCLEOTIDE SEQUENCE [LARGE SCALE GENOMIC DNA]</scope>
    <source>
        <strain evidence="2">DSM 43819</strain>
    </source>
</reference>
<dbReference type="EMBL" id="LT607754">
    <property type="protein sequence ID" value="SCG67680.1"/>
    <property type="molecule type" value="Genomic_DNA"/>
</dbReference>
<dbReference type="AlphaFoldDB" id="A0A1C5JAS9"/>
<evidence type="ECO:0008006" key="3">
    <source>
        <dbReference type="Google" id="ProtNLM"/>
    </source>
</evidence>
<dbReference type="GO" id="GO:0005829">
    <property type="term" value="C:cytosol"/>
    <property type="evidence" value="ECO:0007669"/>
    <property type="project" value="TreeGrafter"/>
</dbReference>
<gene>
    <name evidence="1" type="ORF">GA0070613_4341</name>
</gene>
<name>A0A1C5JAS9_9ACTN</name>
<protein>
    <recommendedName>
        <fullName evidence="3">TIGR00725 family protein</fullName>
    </recommendedName>
</protein>
<sequence>MVNGGNGGRGWCGVQVAVCGPAEASAAEVEWARRVGELLAERGVTVLCGGGGGVMAAVAAGARSRDGLVIGVRPDDGADPGPADVSASVVTNMGQARNAILVWSADAAIAVGGSWGTLSEVALAMRRGGIPVVLLGGWRILGPTGEPVPGPRHVDTPEQAVEAVLPPGP</sequence>
<accession>A0A1C5JAS9</accession>
<dbReference type="PANTHER" id="PTHR43393">
    <property type="entry name" value="CYTOKININ RIBOSIDE 5'-MONOPHOSPHATE PHOSPHORIBOHYDROLASE"/>
    <property type="match status" value="1"/>
</dbReference>
<dbReference type="InterPro" id="IPR005268">
    <property type="entry name" value="CHP00725"/>
</dbReference>
<dbReference type="NCBIfam" id="TIGR00725">
    <property type="entry name" value="TIGR00725 family protein"/>
    <property type="match status" value="1"/>
</dbReference>
<dbReference type="PANTHER" id="PTHR43393:SF3">
    <property type="entry name" value="LYSINE DECARBOXYLASE-LIKE PROTEIN"/>
    <property type="match status" value="1"/>
</dbReference>
<dbReference type="InterPro" id="IPR052341">
    <property type="entry name" value="LOG_family_nucleotidases"/>
</dbReference>
<dbReference type="SUPFAM" id="SSF102405">
    <property type="entry name" value="MCP/YpsA-like"/>
    <property type="match status" value="1"/>
</dbReference>
<proteinExistence type="predicted"/>
<dbReference type="Pfam" id="PF18306">
    <property type="entry name" value="LDcluster4"/>
    <property type="match status" value="1"/>
</dbReference>
<evidence type="ECO:0000313" key="1">
    <source>
        <dbReference type="EMBL" id="SCG67680.1"/>
    </source>
</evidence>
<dbReference type="Gene3D" id="3.40.50.450">
    <property type="match status" value="1"/>
</dbReference>